<dbReference type="EMBL" id="JBHUFB010000009">
    <property type="protein sequence ID" value="MFD1812400.1"/>
    <property type="molecule type" value="Genomic_DNA"/>
</dbReference>
<organism evidence="1 2">
    <name type="scientific">Rhodococcus gannanensis</name>
    <dbReference type="NCBI Taxonomy" id="1960308"/>
    <lineage>
        <taxon>Bacteria</taxon>
        <taxon>Bacillati</taxon>
        <taxon>Actinomycetota</taxon>
        <taxon>Actinomycetes</taxon>
        <taxon>Mycobacteriales</taxon>
        <taxon>Nocardiaceae</taxon>
        <taxon>Rhodococcus</taxon>
    </lineage>
</organism>
<dbReference type="Proteomes" id="UP001597286">
    <property type="component" value="Unassembled WGS sequence"/>
</dbReference>
<comment type="caution">
    <text evidence="1">The sequence shown here is derived from an EMBL/GenBank/DDBJ whole genome shotgun (WGS) entry which is preliminary data.</text>
</comment>
<reference evidence="2" key="1">
    <citation type="journal article" date="2019" name="Int. J. Syst. Evol. Microbiol.">
        <title>The Global Catalogue of Microorganisms (GCM) 10K type strain sequencing project: providing services to taxonomists for standard genome sequencing and annotation.</title>
        <authorList>
            <consortium name="The Broad Institute Genomics Platform"/>
            <consortium name="The Broad Institute Genome Sequencing Center for Infectious Disease"/>
            <person name="Wu L."/>
            <person name="Ma J."/>
        </authorList>
    </citation>
    <scope>NUCLEOTIDE SEQUENCE [LARGE SCALE GENOMIC DNA]</scope>
    <source>
        <strain evidence="2">DT72</strain>
    </source>
</reference>
<sequence>MNSDTTVPVFMLFRFEDGRVSDESFDVAGVARQCGVEASTLVPVR</sequence>
<name>A0ABW4P4M4_9NOCA</name>
<evidence type="ECO:0000313" key="1">
    <source>
        <dbReference type="EMBL" id="MFD1812400.1"/>
    </source>
</evidence>
<keyword evidence="2" id="KW-1185">Reference proteome</keyword>
<gene>
    <name evidence="1" type="ORF">ACFSJG_09270</name>
</gene>
<protein>
    <submittedName>
        <fullName evidence="1">Uncharacterized protein</fullName>
    </submittedName>
</protein>
<evidence type="ECO:0000313" key="2">
    <source>
        <dbReference type="Proteomes" id="UP001597286"/>
    </source>
</evidence>
<proteinExistence type="predicted"/>
<dbReference type="RefSeq" id="WP_378484905.1">
    <property type="nucleotide sequence ID" value="NZ_JBHUFB010000009.1"/>
</dbReference>
<accession>A0ABW4P4M4</accession>